<gene>
    <name evidence="2" type="ORF">Bca52824_001316</name>
</gene>
<evidence type="ECO:0000313" key="2">
    <source>
        <dbReference type="EMBL" id="KAG2330136.1"/>
    </source>
</evidence>
<name>A0A8X7WH42_BRACI</name>
<accession>A0A8X7WH42</accession>
<evidence type="ECO:0000313" key="3">
    <source>
        <dbReference type="Proteomes" id="UP000886595"/>
    </source>
</evidence>
<dbReference type="AlphaFoldDB" id="A0A8X7WH42"/>
<feature type="compositionally biased region" description="Polar residues" evidence="1">
    <location>
        <begin position="46"/>
        <end position="56"/>
    </location>
</feature>
<feature type="region of interest" description="Disordered" evidence="1">
    <location>
        <begin position="41"/>
        <end position="60"/>
    </location>
</feature>
<dbReference type="Proteomes" id="UP000886595">
    <property type="component" value="Unassembled WGS sequence"/>
</dbReference>
<dbReference type="EMBL" id="JAAMPC010000001">
    <property type="protein sequence ID" value="KAG2330136.1"/>
    <property type="molecule type" value="Genomic_DNA"/>
</dbReference>
<protein>
    <submittedName>
        <fullName evidence="2">Uncharacterized protein</fullName>
    </submittedName>
</protein>
<evidence type="ECO:0000256" key="1">
    <source>
        <dbReference type="SAM" id="MobiDB-lite"/>
    </source>
</evidence>
<proteinExistence type="predicted"/>
<keyword evidence="3" id="KW-1185">Reference proteome</keyword>
<feature type="compositionally biased region" description="Low complexity" evidence="1">
    <location>
        <begin position="144"/>
        <end position="156"/>
    </location>
</feature>
<sequence length="187" mass="20562">MEIDKERRSLDLNRRPTIDDGVGDLPMNENEQEIEGIVGNEGHYQHNPSPMCVNSSSRRRTNSAIGGWTGDGQMTEDPYEFSQGWKGMDFRPVFWEQNTEHGCADRDPGNLASGPFDNIINLADTLNIVDDRCPTNENSIVDVDGSSTGSTDNSSNITGGRTMSDHINITTFTCGQYESGDGDHEGE</sequence>
<comment type="caution">
    <text evidence="2">The sequence shown here is derived from an EMBL/GenBank/DDBJ whole genome shotgun (WGS) entry which is preliminary data.</text>
</comment>
<reference evidence="2 3" key="1">
    <citation type="submission" date="2020-02" db="EMBL/GenBank/DDBJ databases">
        <authorList>
            <person name="Ma Q."/>
            <person name="Huang Y."/>
            <person name="Song X."/>
            <person name="Pei D."/>
        </authorList>
    </citation>
    <scope>NUCLEOTIDE SEQUENCE [LARGE SCALE GENOMIC DNA]</scope>
    <source>
        <strain evidence="2">Sxm20200214</strain>
        <tissue evidence="2">Leaf</tissue>
    </source>
</reference>
<organism evidence="2 3">
    <name type="scientific">Brassica carinata</name>
    <name type="common">Ethiopian mustard</name>
    <name type="synonym">Abyssinian cabbage</name>
    <dbReference type="NCBI Taxonomy" id="52824"/>
    <lineage>
        <taxon>Eukaryota</taxon>
        <taxon>Viridiplantae</taxon>
        <taxon>Streptophyta</taxon>
        <taxon>Embryophyta</taxon>
        <taxon>Tracheophyta</taxon>
        <taxon>Spermatophyta</taxon>
        <taxon>Magnoliopsida</taxon>
        <taxon>eudicotyledons</taxon>
        <taxon>Gunneridae</taxon>
        <taxon>Pentapetalae</taxon>
        <taxon>rosids</taxon>
        <taxon>malvids</taxon>
        <taxon>Brassicales</taxon>
        <taxon>Brassicaceae</taxon>
        <taxon>Brassiceae</taxon>
        <taxon>Brassica</taxon>
    </lineage>
</organism>
<feature type="region of interest" description="Disordered" evidence="1">
    <location>
        <begin position="139"/>
        <end position="163"/>
    </location>
</feature>
<feature type="region of interest" description="Disordered" evidence="1">
    <location>
        <begin position="1"/>
        <end position="29"/>
    </location>
</feature>
<feature type="compositionally biased region" description="Basic and acidic residues" evidence="1">
    <location>
        <begin position="1"/>
        <end position="18"/>
    </location>
</feature>